<accession>C6M8X3</accession>
<evidence type="ECO:0000313" key="2">
    <source>
        <dbReference type="EMBL" id="EET43308.1"/>
    </source>
</evidence>
<feature type="compositionally biased region" description="Basic and acidic residues" evidence="1">
    <location>
        <begin position="36"/>
        <end position="45"/>
    </location>
</feature>
<evidence type="ECO:0000256" key="1">
    <source>
        <dbReference type="SAM" id="MobiDB-lite"/>
    </source>
</evidence>
<evidence type="ECO:0000313" key="3">
    <source>
        <dbReference type="Proteomes" id="UP000005365"/>
    </source>
</evidence>
<name>C6M8X3_NEISI</name>
<sequence length="45" mass="5335">MSVQDLGASSTLKQGFRRPFRYRLPLPKSKQPYRAPKRDGSMRYY</sequence>
<feature type="region of interest" description="Disordered" evidence="1">
    <location>
        <begin position="19"/>
        <end position="45"/>
    </location>
</feature>
<gene>
    <name evidence="2" type="ORF">NEISICOT_02998</name>
</gene>
<keyword evidence="3" id="KW-1185">Reference proteome</keyword>
<comment type="caution">
    <text evidence="2">The sequence shown here is derived from an EMBL/GenBank/DDBJ whole genome shotgun (WGS) entry which is preliminary data.</text>
</comment>
<proteinExistence type="predicted"/>
<dbReference type="EMBL" id="ACKO02000023">
    <property type="protein sequence ID" value="EET43308.1"/>
    <property type="molecule type" value="Genomic_DNA"/>
</dbReference>
<organism evidence="2 3">
    <name type="scientific">Neisseria sicca ATCC 29256</name>
    <dbReference type="NCBI Taxonomy" id="547045"/>
    <lineage>
        <taxon>Bacteria</taxon>
        <taxon>Pseudomonadati</taxon>
        <taxon>Pseudomonadota</taxon>
        <taxon>Betaproteobacteria</taxon>
        <taxon>Neisseriales</taxon>
        <taxon>Neisseriaceae</taxon>
        <taxon>Neisseria</taxon>
    </lineage>
</organism>
<dbReference type="Proteomes" id="UP000005365">
    <property type="component" value="Unassembled WGS sequence"/>
</dbReference>
<protein>
    <submittedName>
        <fullName evidence="2">Uncharacterized protein</fullName>
    </submittedName>
</protein>
<reference evidence="2" key="1">
    <citation type="submission" date="2009-07" db="EMBL/GenBank/DDBJ databases">
        <authorList>
            <person name="Weinstock G."/>
            <person name="Sodergren E."/>
            <person name="Clifton S."/>
            <person name="Fulton L."/>
            <person name="Fulton B."/>
            <person name="Courtney L."/>
            <person name="Fronick C."/>
            <person name="Harrison M."/>
            <person name="Strong C."/>
            <person name="Farmer C."/>
            <person name="Delahaunty K."/>
            <person name="Markovic C."/>
            <person name="Hall O."/>
            <person name="Minx P."/>
            <person name="Tomlinson C."/>
            <person name="Mitreva M."/>
            <person name="Nelson J."/>
            <person name="Hou S."/>
            <person name="Wollam A."/>
            <person name="Pepin K.H."/>
            <person name="Johnson M."/>
            <person name="Bhonagiri V."/>
            <person name="Nash W.E."/>
            <person name="Warren W."/>
            <person name="Chinwalla A."/>
            <person name="Mardis E.R."/>
            <person name="Wilson R.K."/>
        </authorList>
    </citation>
    <scope>NUCLEOTIDE SEQUENCE [LARGE SCALE GENOMIC DNA]</scope>
    <source>
        <strain evidence="2">ATCC 29256</strain>
    </source>
</reference>
<dbReference type="AlphaFoldDB" id="C6M8X3"/>